<protein>
    <recommendedName>
        <fullName evidence="3">Response regulator</fullName>
    </recommendedName>
</protein>
<dbReference type="EMBL" id="BMJE01000003">
    <property type="protein sequence ID" value="GGB75391.1"/>
    <property type="molecule type" value="Genomic_DNA"/>
</dbReference>
<evidence type="ECO:0000313" key="1">
    <source>
        <dbReference type="EMBL" id="GGB75391.1"/>
    </source>
</evidence>
<reference evidence="2" key="1">
    <citation type="journal article" date="2019" name="Int. J. Syst. Evol. Microbiol.">
        <title>The Global Catalogue of Microorganisms (GCM) 10K type strain sequencing project: providing services to taxonomists for standard genome sequencing and annotation.</title>
        <authorList>
            <consortium name="The Broad Institute Genomics Platform"/>
            <consortium name="The Broad Institute Genome Sequencing Center for Infectious Disease"/>
            <person name="Wu L."/>
            <person name="Ma J."/>
        </authorList>
    </citation>
    <scope>NUCLEOTIDE SEQUENCE [LARGE SCALE GENOMIC DNA]</scope>
    <source>
        <strain evidence="2">CGMCC 1.15461</strain>
    </source>
</reference>
<keyword evidence="2" id="KW-1185">Reference proteome</keyword>
<dbReference type="InterPro" id="IPR011006">
    <property type="entry name" value="CheY-like_superfamily"/>
</dbReference>
<dbReference type="RefSeq" id="WP_188620558.1">
    <property type="nucleotide sequence ID" value="NZ_BMJE01000003.1"/>
</dbReference>
<name>A0ABQ1JV29_9FLAO</name>
<accession>A0ABQ1JV29</accession>
<comment type="caution">
    <text evidence="1">The sequence shown here is derived from an EMBL/GenBank/DDBJ whole genome shotgun (WGS) entry which is preliminary data.</text>
</comment>
<proteinExistence type="predicted"/>
<dbReference type="SUPFAM" id="SSF52172">
    <property type="entry name" value="CheY-like"/>
    <property type="match status" value="1"/>
</dbReference>
<organism evidence="1 2">
    <name type="scientific">Flavobacterium suaedae</name>
    <dbReference type="NCBI Taxonomy" id="1767027"/>
    <lineage>
        <taxon>Bacteria</taxon>
        <taxon>Pseudomonadati</taxon>
        <taxon>Bacteroidota</taxon>
        <taxon>Flavobacteriia</taxon>
        <taxon>Flavobacteriales</taxon>
        <taxon>Flavobacteriaceae</taxon>
        <taxon>Flavobacterium</taxon>
    </lineage>
</organism>
<evidence type="ECO:0000313" key="2">
    <source>
        <dbReference type="Proteomes" id="UP000615760"/>
    </source>
</evidence>
<evidence type="ECO:0008006" key="3">
    <source>
        <dbReference type="Google" id="ProtNLM"/>
    </source>
</evidence>
<dbReference type="Proteomes" id="UP000615760">
    <property type="component" value="Unassembled WGS sequence"/>
</dbReference>
<sequence>MKLFVIDWSKDNTTPLIEMCKASSHQIVGTELRDGNTAYKNTALTNPDAIVINYSVKPSHGRATAQQIRKRKSTSAIPVYFLNGDEDDNEKVEHLGVCLSEEEFKDLLDTNRSGFSLESYLL</sequence>
<dbReference type="Gene3D" id="3.40.50.2300">
    <property type="match status" value="1"/>
</dbReference>
<gene>
    <name evidence="1" type="ORF">GCM10007424_14160</name>
</gene>